<dbReference type="EMBL" id="PKMC02000004">
    <property type="protein sequence ID" value="MEO9177898.1"/>
    <property type="molecule type" value="Genomic_DNA"/>
</dbReference>
<evidence type="ECO:0000313" key="2">
    <source>
        <dbReference type="EMBL" id="MBS4892620.1"/>
    </source>
</evidence>
<dbReference type="Proteomes" id="UP000234197">
    <property type="component" value="Unassembled WGS sequence"/>
</dbReference>
<dbReference type="STRING" id="29466.GCA_002005185_01479"/>
<evidence type="ECO:0000313" key="4">
    <source>
        <dbReference type="EMBL" id="WMS20687.1"/>
    </source>
</evidence>
<proteinExistence type="predicted"/>
<dbReference type="Proteomes" id="UP001228955">
    <property type="component" value="Chromosome"/>
</dbReference>
<dbReference type="AlphaFoldDB" id="A0A134BSX5"/>
<evidence type="ECO:0000313" key="6">
    <source>
        <dbReference type="Proteomes" id="UP000778864"/>
    </source>
</evidence>
<keyword evidence="1" id="KW-0175">Coiled coil</keyword>
<reference evidence="2" key="2">
    <citation type="submission" date="2021-02" db="EMBL/GenBank/DDBJ databases">
        <title>Infant gut strain persistence is associated with maternal origin, phylogeny, and functional potential including surface adhesion and iron acquisition.</title>
        <authorList>
            <person name="Lou Y.C."/>
        </authorList>
    </citation>
    <scope>NUCLEOTIDE SEQUENCE</scope>
    <source>
        <strain evidence="2">L3_108_031G1_dasL3_108_031G1_concoct_20</strain>
    </source>
</reference>
<reference evidence="3" key="1">
    <citation type="submission" date="2017-12" db="EMBL/GenBank/DDBJ databases">
        <authorList>
            <person name="Thomas-White K."/>
            <person name="Wolfe A.J."/>
        </authorList>
    </citation>
    <scope>NUCLEOTIDE SEQUENCE</scope>
    <source>
        <strain evidence="3">UMB0138</strain>
    </source>
</reference>
<dbReference type="GeneID" id="69653390"/>
<organism evidence="2 6">
    <name type="scientific">Veillonella parvula</name>
    <name type="common">Staphylococcus parvulus</name>
    <dbReference type="NCBI Taxonomy" id="29466"/>
    <lineage>
        <taxon>Bacteria</taxon>
        <taxon>Bacillati</taxon>
        <taxon>Bacillota</taxon>
        <taxon>Negativicutes</taxon>
        <taxon>Veillonellales</taxon>
        <taxon>Veillonellaceae</taxon>
        <taxon>Veillonella</taxon>
    </lineage>
</organism>
<keyword evidence="5" id="KW-1185">Reference proteome</keyword>
<dbReference type="Proteomes" id="UP000778864">
    <property type="component" value="Unassembled WGS sequence"/>
</dbReference>
<dbReference type="EMBL" id="CP133463">
    <property type="protein sequence ID" value="WMS20687.1"/>
    <property type="molecule type" value="Genomic_DNA"/>
</dbReference>
<dbReference type="OMA" id="YAQANEV"/>
<reference evidence="3" key="4">
    <citation type="submission" date="2024-04" db="EMBL/GenBank/DDBJ databases">
        <title>Na.</title>
        <authorList>
            <person name="Choi B."/>
        </authorList>
    </citation>
    <scope>NUCLEOTIDE SEQUENCE</scope>
    <source>
        <strain evidence="3">UMB0138</strain>
    </source>
</reference>
<protein>
    <submittedName>
        <fullName evidence="2">ATPase</fullName>
    </submittedName>
</protein>
<accession>A0A134BSX5</accession>
<dbReference type="RefSeq" id="WP_004693228.1">
    <property type="nucleotide sequence ID" value="NZ_AP031417.1"/>
</dbReference>
<gene>
    <name evidence="3" type="ORF">CYJ21_002940</name>
    <name evidence="2" type="ORF">KHZ90_02420</name>
    <name evidence="4" type="ORF">RDV51_04890</name>
</gene>
<feature type="coiled-coil region" evidence="1">
    <location>
        <begin position="55"/>
        <end position="154"/>
    </location>
</feature>
<name>A0A134BSX5_VEIPA</name>
<evidence type="ECO:0000313" key="5">
    <source>
        <dbReference type="Proteomes" id="UP000234197"/>
    </source>
</evidence>
<sequence length="155" mass="17781">MKTEKLLEDLEVLIESSSRIPMTTKRMVEEDEIMRIIDSIQESLPLELEESRRIVADKDKVLADAQRQAETLIDQAKDYIAKLTAESELVKQAQEQANQIINAANQSSDELKASSIQYAGDVLKYVENNLEKTLESLRQNRESLKQTEQRTEENQ</sequence>
<reference evidence="4" key="3">
    <citation type="submission" date="2023-08" db="EMBL/GenBank/DDBJ databases">
        <title>Veillonella_parvula_DSM 2007_complete_genome_hifiasm_Zymo_Research_D6332.</title>
        <authorList>
            <person name="Damerum A."/>
        </authorList>
    </citation>
    <scope>NUCLEOTIDE SEQUENCE</scope>
    <source>
        <strain evidence="4">DSM 2007</strain>
    </source>
</reference>
<evidence type="ECO:0000256" key="1">
    <source>
        <dbReference type="SAM" id="Coils"/>
    </source>
</evidence>
<evidence type="ECO:0000313" key="3">
    <source>
        <dbReference type="EMBL" id="MEO9177898.1"/>
    </source>
</evidence>
<dbReference type="EMBL" id="JAGZMU010000001">
    <property type="protein sequence ID" value="MBS4892620.1"/>
    <property type="molecule type" value="Genomic_DNA"/>
</dbReference>